<protein>
    <submittedName>
        <fullName evidence="2">Uncharacterized protein</fullName>
    </submittedName>
</protein>
<dbReference type="EMBL" id="DVJK01000077">
    <property type="protein sequence ID" value="HIS66474.1"/>
    <property type="molecule type" value="Genomic_DNA"/>
</dbReference>
<dbReference type="Proteomes" id="UP000824001">
    <property type="component" value="Unassembled WGS sequence"/>
</dbReference>
<keyword evidence="1" id="KW-0472">Membrane</keyword>
<keyword evidence="1" id="KW-0812">Transmembrane</keyword>
<feature type="transmembrane region" description="Helical" evidence="1">
    <location>
        <begin position="20"/>
        <end position="43"/>
    </location>
</feature>
<reference evidence="2" key="1">
    <citation type="submission" date="2020-10" db="EMBL/GenBank/DDBJ databases">
        <authorList>
            <person name="Gilroy R."/>
        </authorList>
    </citation>
    <scope>NUCLEOTIDE SEQUENCE</scope>
    <source>
        <strain evidence="2">ChiHjej10B9-9673</strain>
    </source>
</reference>
<feature type="transmembrane region" description="Helical" evidence="1">
    <location>
        <begin position="201"/>
        <end position="218"/>
    </location>
</feature>
<dbReference type="AlphaFoldDB" id="A0A9D1JVP7"/>
<evidence type="ECO:0000313" key="3">
    <source>
        <dbReference type="Proteomes" id="UP000824001"/>
    </source>
</evidence>
<keyword evidence="1" id="KW-1133">Transmembrane helix</keyword>
<feature type="transmembrane region" description="Helical" evidence="1">
    <location>
        <begin position="154"/>
        <end position="171"/>
    </location>
</feature>
<sequence>MRRAQKYADFRDYEHYVGRWWMLTGSLLLLAVPTTICVVYDAWPPVTDLLRGLLGVAPIYWTVGTIEVLTYVPMLGTGGSYLGFLTGNLTSLKVPCALNAMQACGVEAGTEEGELISTIAIGVSSLVTTAIIAIGVLALSSIRGFIESPTLQPAFDNILPALFGPLAVVYVSKNWKVAMAPLIFMVLLFVCVPALADSVGVLVPVGAVIAIVAARILYKKGLV</sequence>
<name>A0A9D1JVP7_9FIRM</name>
<organism evidence="2 3">
    <name type="scientific">Candidatus Scatomorpha merdipullorum</name>
    <dbReference type="NCBI Taxonomy" id="2840927"/>
    <lineage>
        <taxon>Bacteria</taxon>
        <taxon>Bacillati</taxon>
        <taxon>Bacillota</taxon>
        <taxon>Clostridia</taxon>
        <taxon>Eubacteriales</taxon>
        <taxon>Candidatus Scatomorpha</taxon>
    </lineage>
</organism>
<comment type="caution">
    <text evidence="2">The sequence shown here is derived from an EMBL/GenBank/DDBJ whole genome shotgun (WGS) entry which is preliminary data.</text>
</comment>
<feature type="transmembrane region" description="Helical" evidence="1">
    <location>
        <begin position="178"/>
        <end position="195"/>
    </location>
</feature>
<evidence type="ECO:0000256" key="1">
    <source>
        <dbReference type="SAM" id="Phobius"/>
    </source>
</evidence>
<evidence type="ECO:0000313" key="2">
    <source>
        <dbReference type="EMBL" id="HIS66474.1"/>
    </source>
</evidence>
<feature type="transmembrane region" description="Helical" evidence="1">
    <location>
        <begin position="119"/>
        <end position="142"/>
    </location>
</feature>
<proteinExistence type="predicted"/>
<accession>A0A9D1JVP7</accession>
<reference evidence="2" key="2">
    <citation type="journal article" date="2021" name="PeerJ">
        <title>Extensive microbial diversity within the chicken gut microbiome revealed by metagenomics and culture.</title>
        <authorList>
            <person name="Gilroy R."/>
            <person name="Ravi A."/>
            <person name="Getino M."/>
            <person name="Pursley I."/>
            <person name="Horton D.L."/>
            <person name="Alikhan N.F."/>
            <person name="Baker D."/>
            <person name="Gharbi K."/>
            <person name="Hall N."/>
            <person name="Watson M."/>
            <person name="Adriaenssens E.M."/>
            <person name="Foster-Nyarko E."/>
            <person name="Jarju S."/>
            <person name="Secka A."/>
            <person name="Antonio M."/>
            <person name="Oren A."/>
            <person name="Chaudhuri R.R."/>
            <person name="La Ragione R."/>
            <person name="Hildebrand F."/>
            <person name="Pallen M.J."/>
        </authorList>
    </citation>
    <scope>NUCLEOTIDE SEQUENCE</scope>
    <source>
        <strain evidence="2">ChiHjej10B9-9673</strain>
    </source>
</reference>
<gene>
    <name evidence="2" type="ORF">IAC18_02805</name>
</gene>